<dbReference type="GO" id="GO:0008289">
    <property type="term" value="F:lipid binding"/>
    <property type="evidence" value="ECO:0007669"/>
    <property type="project" value="UniProtKB-KW"/>
</dbReference>
<organism evidence="4 5">
    <name type="scientific">Rhynchospora breviuscula</name>
    <dbReference type="NCBI Taxonomy" id="2022672"/>
    <lineage>
        <taxon>Eukaryota</taxon>
        <taxon>Viridiplantae</taxon>
        <taxon>Streptophyta</taxon>
        <taxon>Embryophyta</taxon>
        <taxon>Tracheophyta</taxon>
        <taxon>Spermatophyta</taxon>
        <taxon>Magnoliopsida</taxon>
        <taxon>Liliopsida</taxon>
        <taxon>Poales</taxon>
        <taxon>Cyperaceae</taxon>
        <taxon>Cyperoideae</taxon>
        <taxon>Rhynchosporeae</taxon>
        <taxon>Rhynchospora</taxon>
    </lineage>
</organism>
<proteinExistence type="inferred from homology"/>
<evidence type="ECO:0000259" key="3">
    <source>
        <dbReference type="SMART" id="SM00499"/>
    </source>
</evidence>
<dbReference type="AlphaFoldDB" id="A0A9Q0C7D4"/>
<dbReference type="Gene3D" id="1.10.110.10">
    <property type="entry name" value="Plant lipid-transfer and hydrophobic proteins"/>
    <property type="match status" value="1"/>
</dbReference>
<dbReference type="SUPFAM" id="SSF47699">
    <property type="entry name" value="Bifunctional inhibitor/lipid-transfer protein/seed storage 2S albumin"/>
    <property type="match status" value="1"/>
</dbReference>
<comment type="similarity">
    <text evidence="1">Belongs to the plant LTP family.</text>
</comment>
<keyword evidence="2" id="KW-0732">Signal</keyword>
<dbReference type="GO" id="GO:0006869">
    <property type="term" value="P:lipid transport"/>
    <property type="evidence" value="ECO:0007669"/>
    <property type="project" value="InterPro"/>
</dbReference>
<dbReference type="InterPro" id="IPR000528">
    <property type="entry name" value="Plant_nsLTP"/>
</dbReference>
<gene>
    <name evidence="4" type="ORF">LUZ63_019894</name>
</gene>
<sequence>MVAGFDMRAIAAVTVVILLLTAPHAANAAISCGQVASSLSQCMSYARSGQGSPPSQCCSGVRSLNSMASTSTDRQAVCNCLKNLAKSTSVNSGAVAGIPSKCGVSVPYAISTSTDCSKFGLSLPYEINWGLQANTKANIK</sequence>
<dbReference type="CDD" id="cd01960">
    <property type="entry name" value="nsLTP1"/>
    <property type="match status" value="1"/>
</dbReference>
<evidence type="ECO:0000256" key="1">
    <source>
        <dbReference type="RuleBase" id="RU000628"/>
    </source>
</evidence>
<keyword evidence="1" id="KW-0813">Transport</keyword>
<dbReference type="Pfam" id="PF00234">
    <property type="entry name" value="Tryp_alpha_amyl"/>
    <property type="match status" value="1"/>
</dbReference>
<feature type="chain" id="PRO_5040325277" description="Non-specific lipid-transfer protein" evidence="2">
    <location>
        <begin position="29"/>
        <end position="140"/>
    </location>
</feature>
<comment type="caution">
    <text evidence="4">The sequence shown here is derived from an EMBL/GenBank/DDBJ whole genome shotgun (WGS) entry which is preliminary data.</text>
</comment>
<dbReference type="InterPro" id="IPR036312">
    <property type="entry name" value="Bifun_inhib/LTP/seed_sf"/>
</dbReference>
<feature type="domain" description="Bifunctional inhibitor/plant lipid transfer protein/seed storage helical" evidence="3">
    <location>
        <begin position="32"/>
        <end position="116"/>
    </location>
</feature>
<feature type="signal peptide" evidence="2">
    <location>
        <begin position="1"/>
        <end position="28"/>
    </location>
</feature>
<name>A0A9Q0C7D4_9POAL</name>
<keyword evidence="5" id="KW-1185">Reference proteome</keyword>
<accession>A0A9Q0C7D4</accession>
<dbReference type="OrthoDB" id="770678at2759"/>
<evidence type="ECO:0000313" key="5">
    <source>
        <dbReference type="Proteomes" id="UP001151287"/>
    </source>
</evidence>
<evidence type="ECO:0000256" key="2">
    <source>
        <dbReference type="SAM" id="SignalP"/>
    </source>
</evidence>
<dbReference type="Proteomes" id="UP001151287">
    <property type="component" value="Unassembled WGS sequence"/>
</dbReference>
<dbReference type="SMART" id="SM00499">
    <property type="entry name" value="AAI"/>
    <property type="match status" value="1"/>
</dbReference>
<reference evidence="4" key="1">
    <citation type="journal article" date="2022" name="Cell">
        <title>Repeat-based holocentromeres influence genome architecture and karyotype evolution.</title>
        <authorList>
            <person name="Hofstatter P.G."/>
            <person name="Thangavel G."/>
            <person name="Lux T."/>
            <person name="Neumann P."/>
            <person name="Vondrak T."/>
            <person name="Novak P."/>
            <person name="Zhang M."/>
            <person name="Costa L."/>
            <person name="Castellani M."/>
            <person name="Scott A."/>
            <person name="Toegelov H."/>
            <person name="Fuchs J."/>
            <person name="Mata-Sucre Y."/>
            <person name="Dias Y."/>
            <person name="Vanzela A.L.L."/>
            <person name="Huettel B."/>
            <person name="Almeida C.C.S."/>
            <person name="Simkova H."/>
            <person name="Souza G."/>
            <person name="Pedrosa-Harand A."/>
            <person name="Macas J."/>
            <person name="Mayer K.F.X."/>
            <person name="Houben A."/>
            <person name="Marques A."/>
        </authorList>
    </citation>
    <scope>NUCLEOTIDE SEQUENCE</scope>
    <source>
        <strain evidence="4">RhyBre1mFocal</strain>
    </source>
</reference>
<dbReference type="InterPro" id="IPR016140">
    <property type="entry name" value="Bifunc_inhib/LTP/seed_store"/>
</dbReference>
<evidence type="ECO:0000313" key="4">
    <source>
        <dbReference type="EMBL" id="KAJ1688504.1"/>
    </source>
</evidence>
<dbReference type="EMBL" id="JAMQYH010000005">
    <property type="protein sequence ID" value="KAJ1688504.1"/>
    <property type="molecule type" value="Genomic_DNA"/>
</dbReference>
<comment type="function">
    <text evidence="1">Plant non-specific lipid-transfer proteins transfer phospholipids as well as galactolipids across membranes. May play a role in wax or cutin deposition in the cell walls of expanding epidermal cells and certain secretory tissues.</text>
</comment>
<protein>
    <recommendedName>
        <fullName evidence="1">Non-specific lipid-transfer protein</fullName>
    </recommendedName>
</protein>
<dbReference type="PANTHER" id="PTHR33076">
    <property type="entry name" value="NON-SPECIFIC LIPID-TRANSFER PROTEIN 2-RELATED"/>
    <property type="match status" value="1"/>
</dbReference>
<keyword evidence="1" id="KW-0446">Lipid-binding</keyword>
<dbReference type="PRINTS" id="PR00382">
    <property type="entry name" value="LIPIDTRNSFER"/>
</dbReference>